<dbReference type="Proteomes" id="UP000078459">
    <property type="component" value="Unassembled WGS sequence"/>
</dbReference>
<sequence length="168" mass="18987">MKKVLGIIIGIVVILWIAMRIFGGYNSNNILSNEACFEIFIDSDSFNVDKYFDLPEGTFDKDKDILICKLPVEVQGFKASHVIVRTDLKDIDCNAKFKKGDYIQYEPYELKGSDFELLIVKKNANLVVLNTPIGQTLILAKKNLSYDYSKGKVNRLVVCVSGLSEYCK</sequence>
<reference evidence="1 2" key="1">
    <citation type="submission" date="2016-04" db="EMBL/GenBank/DDBJ databases">
        <authorList>
            <person name="Evans L.H."/>
            <person name="Alamgir A."/>
            <person name="Owens N."/>
            <person name="Weber N.D."/>
            <person name="Virtaneva K."/>
            <person name="Barbian K."/>
            <person name="Babar A."/>
            <person name="Rosenke K."/>
        </authorList>
    </citation>
    <scope>NUCLEOTIDE SEQUENCE [LARGE SCALE GENOMIC DNA]</scope>
    <source>
        <strain evidence="1 2">CCM 8644</strain>
    </source>
</reference>
<dbReference type="OrthoDB" id="797807at2"/>
<keyword evidence="2" id="KW-1185">Reference proteome</keyword>
<dbReference type="AlphaFoldDB" id="A0A179DRM2"/>
<gene>
    <name evidence="1" type="ORF">A5893_17225</name>
</gene>
<dbReference type="EMBL" id="LWHJ01000004">
    <property type="protein sequence ID" value="OAQ43502.1"/>
    <property type="molecule type" value="Genomic_DNA"/>
</dbReference>
<comment type="caution">
    <text evidence="1">The sequence shown here is derived from an EMBL/GenBank/DDBJ whole genome shotgun (WGS) entry which is preliminary data.</text>
</comment>
<organism evidence="1 2">
    <name type="scientific">Pedobacter psychrophilus</name>
    <dbReference type="NCBI Taxonomy" id="1826909"/>
    <lineage>
        <taxon>Bacteria</taxon>
        <taxon>Pseudomonadati</taxon>
        <taxon>Bacteroidota</taxon>
        <taxon>Sphingobacteriia</taxon>
        <taxon>Sphingobacteriales</taxon>
        <taxon>Sphingobacteriaceae</taxon>
        <taxon>Pedobacter</taxon>
    </lineage>
</organism>
<dbReference type="RefSeq" id="WP_068820545.1">
    <property type="nucleotide sequence ID" value="NZ_LWHJ01000004.1"/>
</dbReference>
<proteinExistence type="predicted"/>
<name>A0A179DRM2_9SPHI</name>
<evidence type="ECO:0000313" key="1">
    <source>
        <dbReference type="EMBL" id="OAQ43502.1"/>
    </source>
</evidence>
<reference evidence="1 2" key="2">
    <citation type="submission" date="2016-06" db="EMBL/GenBank/DDBJ databases">
        <title>Pedobacter psychrophilus sp. nov., isolated from Antarctic fragmentary rock.</title>
        <authorList>
            <person name="Svec P."/>
        </authorList>
    </citation>
    <scope>NUCLEOTIDE SEQUENCE [LARGE SCALE GENOMIC DNA]</scope>
    <source>
        <strain evidence="1 2">CCM 8644</strain>
    </source>
</reference>
<evidence type="ECO:0000313" key="2">
    <source>
        <dbReference type="Proteomes" id="UP000078459"/>
    </source>
</evidence>
<accession>A0A179DRM2</accession>
<protein>
    <submittedName>
        <fullName evidence="1">Uncharacterized protein</fullName>
    </submittedName>
</protein>